<dbReference type="InterPro" id="IPR010982">
    <property type="entry name" value="Lambda_DNA-bd_dom_sf"/>
</dbReference>
<gene>
    <name evidence="2" type="ORF">BCD95_000353</name>
</gene>
<evidence type="ECO:0000259" key="1">
    <source>
        <dbReference type="PROSITE" id="PS50943"/>
    </source>
</evidence>
<comment type="caution">
    <text evidence="2">The sequence shown here is derived from an EMBL/GenBank/DDBJ whole genome shotgun (WGS) entry which is preliminary data.</text>
</comment>
<feature type="domain" description="HTH cro/C1-type" evidence="1">
    <location>
        <begin position="20"/>
        <end position="61"/>
    </location>
</feature>
<dbReference type="InterPro" id="IPR001387">
    <property type="entry name" value="Cro/C1-type_HTH"/>
</dbReference>
<organism evidence="2 3">
    <name type="scientific">Clostridium beijerinckii</name>
    <name type="common">Clostridium MP</name>
    <dbReference type="NCBI Taxonomy" id="1520"/>
    <lineage>
        <taxon>Bacteria</taxon>
        <taxon>Bacillati</taxon>
        <taxon>Bacillota</taxon>
        <taxon>Clostridia</taxon>
        <taxon>Eubacteriales</taxon>
        <taxon>Clostridiaceae</taxon>
        <taxon>Clostridium</taxon>
    </lineage>
</organism>
<protein>
    <submittedName>
        <fullName evidence="2">Transcriptional regulator</fullName>
    </submittedName>
</protein>
<dbReference type="PROSITE" id="PS50943">
    <property type="entry name" value="HTH_CROC1"/>
    <property type="match status" value="1"/>
</dbReference>
<dbReference type="EMBL" id="JABTDW010000001">
    <property type="protein sequence ID" value="NSB12094.1"/>
    <property type="molecule type" value="Genomic_DNA"/>
</dbReference>
<dbReference type="Pfam" id="PF13443">
    <property type="entry name" value="HTH_26"/>
    <property type="match status" value="1"/>
</dbReference>
<dbReference type="AlphaFoldDB" id="A0AAE5H183"/>
<dbReference type="RefSeq" id="WP_077855625.1">
    <property type="nucleotide sequence ID" value="NZ_JABTDW010000001.1"/>
</dbReference>
<dbReference type="Proteomes" id="UP000822184">
    <property type="component" value="Unassembled WGS sequence"/>
</dbReference>
<name>A0AAE5H183_CLOBE</name>
<evidence type="ECO:0000313" key="2">
    <source>
        <dbReference type="EMBL" id="NSB12094.1"/>
    </source>
</evidence>
<dbReference type="SUPFAM" id="SSF47413">
    <property type="entry name" value="lambda repressor-like DNA-binding domains"/>
    <property type="match status" value="1"/>
</dbReference>
<dbReference type="GO" id="GO:0003677">
    <property type="term" value="F:DNA binding"/>
    <property type="evidence" value="ECO:0007669"/>
    <property type="project" value="InterPro"/>
</dbReference>
<dbReference type="Gene3D" id="1.10.260.40">
    <property type="entry name" value="lambda repressor-like DNA-binding domains"/>
    <property type="match status" value="1"/>
</dbReference>
<sequence>MIKVKLQEVLDREERSLNWVATKTNIAYTTLYKFNSNKTTSVSYNVLDQLCKLFKCNIEDIVEYKEE</sequence>
<evidence type="ECO:0000313" key="3">
    <source>
        <dbReference type="Proteomes" id="UP000822184"/>
    </source>
</evidence>
<reference evidence="2" key="1">
    <citation type="submission" date="2020-06" db="EMBL/GenBank/DDBJ databases">
        <title>Genomic insights into acetone-butanol-ethanol (ABE) fermentation by sequencing solventogenic clostridia strains.</title>
        <authorList>
            <person name="Brown S."/>
        </authorList>
    </citation>
    <scope>NUCLEOTIDE SEQUENCE</scope>
    <source>
        <strain evidence="2">DJ123</strain>
    </source>
</reference>
<proteinExistence type="predicted"/>
<accession>A0AAE5H183</accession>